<gene>
    <name evidence="1" type="ORF">NCTC7406_04587</name>
</gene>
<proteinExistence type="predicted"/>
<reference evidence="1 2" key="1">
    <citation type="submission" date="2018-12" db="EMBL/GenBank/DDBJ databases">
        <authorList>
            <consortium name="Pathogen Informatics"/>
        </authorList>
    </citation>
    <scope>NUCLEOTIDE SEQUENCE [LARGE SCALE GENOMIC DNA]</scope>
    <source>
        <strain evidence="1 2">NCTC7406</strain>
    </source>
</reference>
<accession>A0A3S4EWA7</accession>
<dbReference type="Proteomes" id="UP000276345">
    <property type="component" value="Chromosome"/>
</dbReference>
<evidence type="ECO:0000313" key="2">
    <source>
        <dbReference type="Proteomes" id="UP000276345"/>
    </source>
</evidence>
<evidence type="ECO:0000313" key="1">
    <source>
        <dbReference type="EMBL" id="VEA09349.1"/>
    </source>
</evidence>
<dbReference type="AlphaFoldDB" id="A0A3S4EWA7"/>
<protein>
    <submittedName>
        <fullName evidence="1">Uncharacterized protein</fullName>
    </submittedName>
</protein>
<dbReference type="EMBL" id="LR134142">
    <property type="protein sequence ID" value="VEA09349.1"/>
    <property type="molecule type" value="Genomic_DNA"/>
</dbReference>
<name>A0A3S4EWA7_SALET</name>
<sequence>MANGNMLIKLLFSYHICEHSAQEVITKYLFVYYYLLRQDYVLIKWNEWKINYMNAPLDLARAHLANMSEEERLKADIARYKTRHVLYPPFFQLLNELPNLEWKKVSFSLDARDCIPKEKGVYAFAIDIGDSKLPVTSYILYIGKAGDLNSQNTLWNRYYDYIKTQRRNDRPRIHEMLNLWKNHLSYYYAVVSNDQSTGELEKTLLNILIPPYNKGDFSAEMSSILRGMNIL</sequence>
<organism evidence="1 2">
    <name type="scientific">Salmonella enterica subsp. enterica serovar Sanjuan</name>
    <dbReference type="NCBI Taxonomy" id="1160765"/>
    <lineage>
        <taxon>Bacteria</taxon>
        <taxon>Pseudomonadati</taxon>
        <taxon>Pseudomonadota</taxon>
        <taxon>Gammaproteobacteria</taxon>
        <taxon>Enterobacterales</taxon>
        <taxon>Enterobacteriaceae</taxon>
        <taxon>Salmonella</taxon>
    </lineage>
</organism>